<reference evidence="2" key="1">
    <citation type="journal article" date="2019" name="Int. J. Syst. Evol. Microbiol.">
        <title>The Global Catalogue of Microorganisms (GCM) 10K type strain sequencing project: providing services to taxonomists for standard genome sequencing and annotation.</title>
        <authorList>
            <consortium name="The Broad Institute Genomics Platform"/>
            <consortium name="The Broad Institute Genome Sequencing Center for Infectious Disease"/>
            <person name="Wu L."/>
            <person name="Ma J."/>
        </authorList>
    </citation>
    <scope>NUCLEOTIDE SEQUENCE [LARGE SCALE GENOMIC DNA]</scope>
    <source>
        <strain evidence="2">JCM 4733</strain>
    </source>
</reference>
<proteinExistence type="predicted"/>
<organism evidence="1 2">
    <name type="scientific">Streptomyces canarius</name>
    <dbReference type="NCBI Taxonomy" id="285453"/>
    <lineage>
        <taxon>Bacteria</taxon>
        <taxon>Bacillati</taxon>
        <taxon>Actinomycetota</taxon>
        <taxon>Actinomycetes</taxon>
        <taxon>Kitasatosporales</taxon>
        <taxon>Streptomycetaceae</taxon>
        <taxon>Streptomyces</taxon>
    </lineage>
</organism>
<keyword evidence="2" id="KW-1185">Reference proteome</keyword>
<comment type="caution">
    <text evidence="1">The sequence shown here is derived from an EMBL/GenBank/DDBJ whole genome shotgun (WGS) entry which is preliminary data.</text>
</comment>
<accession>A0ABQ3CE01</accession>
<name>A0ABQ3CE01_9ACTN</name>
<evidence type="ECO:0000313" key="2">
    <source>
        <dbReference type="Proteomes" id="UP000653644"/>
    </source>
</evidence>
<protein>
    <submittedName>
        <fullName evidence="1">Uncharacterized protein</fullName>
    </submittedName>
</protein>
<gene>
    <name evidence="1" type="ORF">GCM10010345_05860</name>
</gene>
<sequence length="150" mass="17227">MRTGPAAVTTALARRRASTAPTTVTRMTAPVIRAIEWDGTAWDDPSADQLHDLLADMSLTWRFVIVERLDREPAGHHYMQVYLNDDLSYQVEYREGGPERHFQARVPREHEVFAVEPVAEVVQAWAFERPGWREALPWVPWRPSGEPVRP</sequence>
<dbReference type="EMBL" id="BMVN01000002">
    <property type="protein sequence ID" value="GHA04477.1"/>
    <property type="molecule type" value="Genomic_DNA"/>
</dbReference>
<dbReference type="Proteomes" id="UP000653644">
    <property type="component" value="Unassembled WGS sequence"/>
</dbReference>
<evidence type="ECO:0000313" key="1">
    <source>
        <dbReference type="EMBL" id="GHA04477.1"/>
    </source>
</evidence>